<evidence type="ECO:0000256" key="3">
    <source>
        <dbReference type="ARBA" id="ARBA00023163"/>
    </source>
</evidence>
<dbReference type="CDD" id="cd06091">
    <property type="entry name" value="KOW_NusG"/>
    <property type="match status" value="1"/>
</dbReference>
<dbReference type="PRINTS" id="PR00338">
    <property type="entry name" value="NUSGTNSCPFCT"/>
</dbReference>
<dbReference type="InterPro" id="IPR036735">
    <property type="entry name" value="NGN_dom_sf"/>
</dbReference>
<dbReference type="Gene3D" id="2.30.30.30">
    <property type="match status" value="1"/>
</dbReference>
<protein>
    <recommendedName>
        <fullName evidence="4">Transcription termination/antitermination protein NusG</fullName>
    </recommendedName>
</protein>
<dbReference type="NCBIfam" id="NF033641">
    <property type="entry name" value="antiterm_LoaP"/>
    <property type="match status" value="1"/>
</dbReference>
<dbReference type="InterPro" id="IPR006645">
    <property type="entry name" value="NGN-like_dom"/>
</dbReference>
<evidence type="ECO:0000313" key="7">
    <source>
        <dbReference type="Proteomes" id="UP000198577"/>
    </source>
</evidence>
<dbReference type="InterPro" id="IPR001062">
    <property type="entry name" value="Transcrpt_antiterm_NusG"/>
</dbReference>
<dbReference type="Pfam" id="PF02357">
    <property type="entry name" value="NusG"/>
    <property type="match status" value="1"/>
</dbReference>
<keyword evidence="7" id="KW-1185">Reference proteome</keyword>
<dbReference type="InterPro" id="IPR014722">
    <property type="entry name" value="Rib_uL2_dom2"/>
</dbReference>
<comment type="function">
    <text evidence="4">Participates in transcription elongation, termination and antitermination.</text>
</comment>
<keyword evidence="2 4" id="KW-0805">Transcription regulation</keyword>
<organism evidence="6 7">
    <name type="scientific">Caldicoprobacter faecalis</name>
    <dbReference type="NCBI Taxonomy" id="937334"/>
    <lineage>
        <taxon>Bacteria</taxon>
        <taxon>Bacillati</taxon>
        <taxon>Bacillota</taxon>
        <taxon>Clostridia</taxon>
        <taxon>Caldicoprobacterales</taxon>
        <taxon>Caldicoprobacteraceae</taxon>
        <taxon>Caldicoprobacter</taxon>
    </lineage>
</organism>
<dbReference type="GO" id="GO:0031564">
    <property type="term" value="P:transcription antitermination"/>
    <property type="evidence" value="ECO:0007669"/>
    <property type="project" value="UniProtKB-KW"/>
</dbReference>
<dbReference type="InterPro" id="IPR005824">
    <property type="entry name" value="KOW"/>
</dbReference>
<sequence>MDMDVESEMKWYAIFVETGQEENFERLINVLYPDENIEILIPKRKLIERRQGKVYEITKKLFPGYVLVKTVMDTEVYYKLSKLPRVYGVLKDESEPVPIRDEEMAVILMLTSEGETIGFSEVYKEGERIVVISGPLKGLEGIIEKFDARKKRVKVRIQFLGKEKRIDLGAHLVDRCKG</sequence>
<dbReference type="PANTHER" id="PTHR30265:SF4">
    <property type="entry name" value="KOW MOTIF FAMILY PROTEIN, EXPRESSED"/>
    <property type="match status" value="1"/>
</dbReference>
<feature type="domain" description="NusG-like N-terminal" evidence="5">
    <location>
        <begin position="8"/>
        <end position="111"/>
    </location>
</feature>
<keyword evidence="4" id="KW-0806">Transcription termination</keyword>
<proteinExistence type="inferred from homology"/>
<dbReference type="AlphaFoldDB" id="A0A1I5XPR4"/>
<dbReference type="SUPFAM" id="SSF50104">
    <property type="entry name" value="Translation proteins SH3-like domain"/>
    <property type="match status" value="1"/>
</dbReference>
<dbReference type="Proteomes" id="UP000198577">
    <property type="component" value="Unassembled WGS sequence"/>
</dbReference>
<evidence type="ECO:0000256" key="4">
    <source>
        <dbReference type="RuleBase" id="RU000538"/>
    </source>
</evidence>
<dbReference type="SMART" id="SM00738">
    <property type="entry name" value="NGN"/>
    <property type="match status" value="1"/>
</dbReference>
<accession>A0A1I5XPR4</accession>
<gene>
    <name evidence="6" type="ORF">SAMN05444406_12913</name>
</gene>
<dbReference type="GO" id="GO:0006354">
    <property type="term" value="P:DNA-templated transcription elongation"/>
    <property type="evidence" value="ECO:0007669"/>
    <property type="project" value="InterPro"/>
</dbReference>
<dbReference type="CDD" id="cd08000">
    <property type="entry name" value="NGN"/>
    <property type="match status" value="1"/>
</dbReference>
<evidence type="ECO:0000256" key="1">
    <source>
        <dbReference type="ARBA" id="ARBA00022814"/>
    </source>
</evidence>
<name>A0A1I5XPR4_9FIRM</name>
<dbReference type="SUPFAM" id="SSF82679">
    <property type="entry name" value="N-utilization substance G protein NusG, N-terminal domain"/>
    <property type="match status" value="1"/>
</dbReference>
<keyword evidence="3 4" id="KW-0804">Transcription</keyword>
<dbReference type="PANTHER" id="PTHR30265">
    <property type="entry name" value="RHO-INTERACTING TRANSCRIPTION TERMINATION FACTOR NUSG"/>
    <property type="match status" value="1"/>
</dbReference>
<dbReference type="Gene3D" id="3.30.70.940">
    <property type="entry name" value="NusG, N-terminal domain"/>
    <property type="match status" value="1"/>
</dbReference>
<dbReference type="InterPro" id="IPR008991">
    <property type="entry name" value="Translation_prot_SH3-like_sf"/>
</dbReference>
<dbReference type="InterPro" id="IPR043425">
    <property type="entry name" value="NusG-like"/>
</dbReference>
<reference evidence="6 7" key="1">
    <citation type="submission" date="2016-10" db="EMBL/GenBank/DDBJ databases">
        <authorList>
            <person name="de Groot N.N."/>
        </authorList>
    </citation>
    <scope>NUCLEOTIDE SEQUENCE [LARGE SCALE GENOMIC DNA]</scope>
    <source>
        <strain evidence="6 7">DSM 20678</strain>
    </source>
</reference>
<evidence type="ECO:0000259" key="5">
    <source>
        <dbReference type="SMART" id="SM00738"/>
    </source>
</evidence>
<comment type="similarity">
    <text evidence="4">Belongs to the NusG family.</text>
</comment>
<evidence type="ECO:0000313" key="6">
    <source>
        <dbReference type="EMBL" id="SFQ33928.1"/>
    </source>
</evidence>
<dbReference type="GO" id="GO:0006353">
    <property type="term" value="P:DNA-templated transcription termination"/>
    <property type="evidence" value="ECO:0007669"/>
    <property type="project" value="UniProtKB-KW"/>
</dbReference>
<dbReference type="Pfam" id="PF00467">
    <property type="entry name" value="KOW"/>
    <property type="match status" value="1"/>
</dbReference>
<evidence type="ECO:0000256" key="2">
    <source>
        <dbReference type="ARBA" id="ARBA00023015"/>
    </source>
</evidence>
<dbReference type="InterPro" id="IPR047663">
    <property type="entry name" value="Transcription_antiterm_LoaP"/>
</dbReference>
<dbReference type="STRING" id="937334.SAMN05444406_12913"/>
<dbReference type="GO" id="GO:0032784">
    <property type="term" value="P:regulation of DNA-templated transcription elongation"/>
    <property type="evidence" value="ECO:0007669"/>
    <property type="project" value="InterPro"/>
</dbReference>
<dbReference type="EMBL" id="FOXR01000029">
    <property type="protein sequence ID" value="SFQ33928.1"/>
    <property type="molecule type" value="Genomic_DNA"/>
</dbReference>
<keyword evidence="1 4" id="KW-0889">Transcription antitermination</keyword>